<reference evidence="1" key="1">
    <citation type="submission" date="2023-01" db="EMBL/GenBank/DDBJ databases">
        <title>Genome assembly of the deep-sea coral Lophelia pertusa.</title>
        <authorList>
            <person name="Herrera S."/>
            <person name="Cordes E."/>
        </authorList>
    </citation>
    <scope>NUCLEOTIDE SEQUENCE</scope>
    <source>
        <strain evidence="1">USNM1676648</strain>
        <tissue evidence="1">Polyp</tissue>
    </source>
</reference>
<dbReference type="AlphaFoldDB" id="A0A9W9YMQ9"/>
<keyword evidence="2" id="KW-1185">Reference proteome</keyword>
<organism evidence="1 2">
    <name type="scientific">Desmophyllum pertusum</name>
    <dbReference type="NCBI Taxonomy" id="174260"/>
    <lineage>
        <taxon>Eukaryota</taxon>
        <taxon>Metazoa</taxon>
        <taxon>Cnidaria</taxon>
        <taxon>Anthozoa</taxon>
        <taxon>Hexacorallia</taxon>
        <taxon>Scleractinia</taxon>
        <taxon>Caryophylliina</taxon>
        <taxon>Caryophylliidae</taxon>
        <taxon>Desmophyllum</taxon>
    </lineage>
</organism>
<dbReference type="OrthoDB" id="129121at2759"/>
<evidence type="ECO:0000313" key="1">
    <source>
        <dbReference type="EMBL" id="KAJ7358851.1"/>
    </source>
</evidence>
<protein>
    <submittedName>
        <fullName evidence="1">Uncharacterized protein</fullName>
    </submittedName>
</protein>
<accession>A0A9W9YMQ9</accession>
<dbReference type="EMBL" id="MU827314">
    <property type="protein sequence ID" value="KAJ7358851.1"/>
    <property type="molecule type" value="Genomic_DNA"/>
</dbReference>
<name>A0A9W9YMQ9_9CNID</name>
<proteinExistence type="predicted"/>
<gene>
    <name evidence="1" type="ORF">OS493_020687</name>
</gene>
<sequence length="107" mass="12196">MCLDLLYYYPRVPGLSLCRSTSYEPSLKLLKKYFDVNVTSLGSNPLAHLDFAWNNTMIADFKKYETDVKAVVPKCLLKNVKTVEDVKTFNKPIPKSLSTCLCKIRLS</sequence>
<dbReference type="Proteomes" id="UP001163046">
    <property type="component" value="Unassembled WGS sequence"/>
</dbReference>
<comment type="caution">
    <text evidence="1">The sequence shown here is derived from an EMBL/GenBank/DDBJ whole genome shotgun (WGS) entry which is preliminary data.</text>
</comment>
<evidence type="ECO:0000313" key="2">
    <source>
        <dbReference type="Proteomes" id="UP001163046"/>
    </source>
</evidence>